<protein>
    <submittedName>
        <fullName evidence="13">Multidrug efflux system membrane fusion protein</fullName>
    </submittedName>
</protein>
<dbReference type="Pfam" id="PF25967">
    <property type="entry name" value="RND-MFP_C"/>
    <property type="match status" value="1"/>
</dbReference>
<reference evidence="13 14" key="1">
    <citation type="submission" date="2019-03" db="EMBL/GenBank/DDBJ databases">
        <title>Genomic Encyclopedia of Type Strains, Phase IV (KMG-IV): sequencing the most valuable type-strain genomes for metagenomic binning, comparative biology and taxonomic classification.</title>
        <authorList>
            <person name="Goeker M."/>
        </authorList>
    </citation>
    <scope>NUCLEOTIDE SEQUENCE [LARGE SCALE GENOMIC DNA]</scope>
    <source>
        <strain evidence="13 14">DSM 103428</strain>
    </source>
</reference>
<feature type="domain" description="Multidrug resistance protein MdtA-like alpha-helical hairpin" evidence="9">
    <location>
        <begin position="136"/>
        <end position="204"/>
    </location>
</feature>
<sequence length="422" mass="46022">MSSTQIPPPAYKVSESNDAPPKRHKGLTFIILLLLAAVVGYFIWRIATANNKVKQEAAQKQEALVNMAMPVQVAAVQQQSIPIYVTALGTVTPYYTVTVKARVTGELLKVNFKEGQDVTKGDELMVIDPRPYEAALAQAKGQLARDQAQLRNNQAEYNRYKALYSEGVVSKEQLDLYESNLGQYQGAIQADKATIDTAALNVAYCHVTSPISGRVGLRLVDPGNVITANTTNLIIINQFKPIAVVFTLPEDQLPRVLNKMRGRQALEAEAYDRNDIEHIASGELLTADNQIDTTTGTAKLKAVFANKTELLFPNQFVNVHLILETQPKAITMPAAALQHGTNGDYVWVVNSGNTVAMRQVTVDLTEGATTILASGLKPGDQVVTDGADKLRDAMKVIPRQMDMKRQTRPRISSGSDSGMMGS</sequence>
<dbReference type="PANTHER" id="PTHR30469">
    <property type="entry name" value="MULTIDRUG RESISTANCE PROTEIN MDTA"/>
    <property type="match status" value="1"/>
</dbReference>
<dbReference type="FunFam" id="2.40.420.20:FF:000001">
    <property type="entry name" value="Efflux RND transporter periplasmic adaptor subunit"/>
    <property type="match status" value="1"/>
</dbReference>
<evidence type="ECO:0000256" key="4">
    <source>
        <dbReference type="ARBA" id="ARBA00022475"/>
    </source>
</evidence>
<feature type="transmembrane region" description="Helical" evidence="8">
    <location>
        <begin position="26"/>
        <end position="44"/>
    </location>
</feature>
<evidence type="ECO:0000259" key="10">
    <source>
        <dbReference type="Pfam" id="PF25917"/>
    </source>
</evidence>
<evidence type="ECO:0000259" key="12">
    <source>
        <dbReference type="Pfam" id="PF25967"/>
    </source>
</evidence>
<dbReference type="GO" id="GO:1990281">
    <property type="term" value="C:efflux pump complex"/>
    <property type="evidence" value="ECO:0007669"/>
    <property type="project" value="TreeGrafter"/>
</dbReference>
<keyword evidence="3" id="KW-0813">Transport</keyword>
<evidence type="ECO:0000313" key="13">
    <source>
        <dbReference type="EMBL" id="TCK70839.1"/>
    </source>
</evidence>
<dbReference type="Pfam" id="PF25876">
    <property type="entry name" value="HH_MFP_RND"/>
    <property type="match status" value="1"/>
</dbReference>
<evidence type="ECO:0000256" key="6">
    <source>
        <dbReference type="ARBA" id="ARBA00023136"/>
    </source>
</evidence>
<comment type="caution">
    <text evidence="13">The sequence shown here is derived from an EMBL/GenBank/DDBJ whole genome shotgun (WGS) entry which is preliminary data.</text>
</comment>
<evidence type="ECO:0000259" key="9">
    <source>
        <dbReference type="Pfam" id="PF25876"/>
    </source>
</evidence>
<feature type="compositionally biased region" description="Pro residues" evidence="7">
    <location>
        <begin position="1"/>
        <end position="10"/>
    </location>
</feature>
<comment type="subcellular location">
    <subcellularLocation>
        <location evidence="1">Cell membrane</location>
    </subcellularLocation>
</comment>
<accession>A0A4R1L3R4</accession>
<evidence type="ECO:0000256" key="5">
    <source>
        <dbReference type="ARBA" id="ARBA00022519"/>
    </source>
</evidence>
<feature type="region of interest" description="Disordered" evidence="7">
    <location>
        <begin position="402"/>
        <end position="422"/>
    </location>
</feature>
<evidence type="ECO:0000256" key="8">
    <source>
        <dbReference type="SAM" id="Phobius"/>
    </source>
</evidence>
<dbReference type="EMBL" id="SMGK01000006">
    <property type="protein sequence ID" value="TCK70839.1"/>
    <property type="molecule type" value="Genomic_DNA"/>
</dbReference>
<evidence type="ECO:0000256" key="1">
    <source>
        <dbReference type="ARBA" id="ARBA00004236"/>
    </source>
</evidence>
<proteinExistence type="inferred from homology"/>
<keyword evidence="4" id="KW-1003">Cell membrane</keyword>
<dbReference type="OrthoDB" id="9783047at2"/>
<dbReference type="RefSeq" id="WP_131998915.1">
    <property type="nucleotide sequence ID" value="NZ_SMGK01000006.1"/>
</dbReference>
<dbReference type="InterPro" id="IPR058626">
    <property type="entry name" value="MdtA-like_b-barrel"/>
</dbReference>
<evidence type="ECO:0000256" key="7">
    <source>
        <dbReference type="SAM" id="MobiDB-lite"/>
    </source>
</evidence>
<dbReference type="InterPro" id="IPR006143">
    <property type="entry name" value="RND_pump_MFP"/>
</dbReference>
<evidence type="ECO:0000259" key="11">
    <source>
        <dbReference type="Pfam" id="PF25944"/>
    </source>
</evidence>
<keyword evidence="6 8" id="KW-0472">Membrane</keyword>
<dbReference type="Gene3D" id="2.40.30.170">
    <property type="match status" value="1"/>
</dbReference>
<name>A0A4R1L3R4_9BACT</name>
<feature type="domain" description="Multidrug resistance protein MdtA-like C-terminal permuted SH3" evidence="12">
    <location>
        <begin position="329"/>
        <end position="389"/>
    </location>
</feature>
<feature type="domain" description="Multidrug resistance protein MdtA-like barrel-sandwich hybrid" evidence="10">
    <location>
        <begin position="96"/>
        <end position="237"/>
    </location>
</feature>
<keyword evidence="5" id="KW-0997">Cell inner membrane</keyword>
<dbReference type="InterPro" id="IPR058625">
    <property type="entry name" value="MdtA-like_BSH"/>
</dbReference>
<keyword evidence="8" id="KW-0812">Transmembrane</keyword>
<dbReference type="Gene3D" id="1.10.287.470">
    <property type="entry name" value="Helix hairpin bin"/>
    <property type="match status" value="1"/>
</dbReference>
<evidence type="ECO:0000256" key="2">
    <source>
        <dbReference type="ARBA" id="ARBA00009477"/>
    </source>
</evidence>
<dbReference type="AlphaFoldDB" id="A0A4R1L3R4"/>
<dbReference type="Pfam" id="PF25944">
    <property type="entry name" value="Beta-barrel_RND"/>
    <property type="match status" value="1"/>
</dbReference>
<dbReference type="Gene3D" id="2.40.420.20">
    <property type="match status" value="1"/>
</dbReference>
<dbReference type="Gene3D" id="2.40.50.100">
    <property type="match status" value="1"/>
</dbReference>
<feature type="compositionally biased region" description="Low complexity" evidence="7">
    <location>
        <begin position="412"/>
        <end position="422"/>
    </location>
</feature>
<feature type="domain" description="Multidrug resistance protein MdtA-like beta-barrel" evidence="11">
    <location>
        <begin position="241"/>
        <end position="322"/>
    </location>
</feature>
<dbReference type="InterPro" id="IPR058624">
    <property type="entry name" value="MdtA-like_HH"/>
</dbReference>
<dbReference type="PANTHER" id="PTHR30469:SF12">
    <property type="entry name" value="MULTIDRUG RESISTANCE PROTEIN MDTA"/>
    <property type="match status" value="1"/>
</dbReference>
<dbReference type="Proteomes" id="UP000295210">
    <property type="component" value="Unassembled WGS sequence"/>
</dbReference>
<dbReference type="NCBIfam" id="NF008589">
    <property type="entry name" value="PRK11556.1"/>
    <property type="match status" value="1"/>
</dbReference>
<dbReference type="SUPFAM" id="SSF111369">
    <property type="entry name" value="HlyD-like secretion proteins"/>
    <property type="match status" value="1"/>
</dbReference>
<gene>
    <name evidence="13" type="ORF">C7378_3228</name>
</gene>
<dbReference type="NCBIfam" id="TIGR01730">
    <property type="entry name" value="RND_mfp"/>
    <property type="match status" value="1"/>
</dbReference>
<keyword evidence="8" id="KW-1133">Transmembrane helix</keyword>
<feature type="region of interest" description="Disordered" evidence="7">
    <location>
        <begin position="1"/>
        <end position="21"/>
    </location>
</feature>
<evidence type="ECO:0000256" key="3">
    <source>
        <dbReference type="ARBA" id="ARBA00022448"/>
    </source>
</evidence>
<keyword evidence="14" id="KW-1185">Reference proteome</keyword>
<dbReference type="InterPro" id="IPR058627">
    <property type="entry name" value="MdtA-like_C"/>
</dbReference>
<organism evidence="13 14">
    <name type="scientific">Acidipila rosea</name>
    <dbReference type="NCBI Taxonomy" id="768535"/>
    <lineage>
        <taxon>Bacteria</taxon>
        <taxon>Pseudomonadati</taxon>
        <taxon>Acidobacteriota</taxon>
        <taxon>Terriglobia</taxon>
        <taxon>Terriglobales</taxon>
        <taxon>Acidobacteriaceae</taxon>
        <taxon>Acidipila</taxon>
    </lineage>
</organism>
<comment type="similarity">
    <text evidence="2">Belongs to the membrane fusion protein (MFP) (TC 8.A.1) family.</text>
</comment>
<dbReference type="Pfam" id="PF25917">
    <property type="entry name" value="BSH_RND"/>
    <property type="match status" value="1"/>
</dbReference>
<dbReference type="GO" id="GO:0015562">
    <property type="term" value="F:efflux transmembrane transporter activity"/>
    <property type="evidence" value="ECO:0007669"/>
    <property type="project" value="TreeGrafter"/>
</dbReference>
<evidence type="ECO:0000313" key="14">
    <source>
        <dbReference type="Proteomes" id="UP000295210"/>
    </source>
</evidence>
<dbReference type="GO" id="GO:0030313">
    <property type="term" value="C:cell envelope"/>
    <property type="evidence" value="ECO:0007669"/>
    <property type="project" value="UniProtKB-SubCell"/>
</dbReference>